<accession>A0A172U0N0</accession>
<gene>
    <name evidence="1" type="ORF">SY85_22915</name>
</gene>
<proteinExistence type="predicted"/>
<keyword evidence="2" id="KW-1185">Reference proteome</keyword>
<protein>
    <submittedName>
        <fullName evidence="1">Uncharacterized protein</fullName>
    </submittedName>
</protein>
<evidence type="ECO:0000313" key="1">
    <source>
        <dbReference type="EMBL" id="ANE52905.1"/>
    </source>
</evidence>
<dbReference type="RefSeq" id="WP_066408192.1">
    <property type="nucleotide sequence ID" value="NZ_CP011390.1"/>
</dbReference>
<sequence length="80" mass="9644">MKESPEEHKQLFPDLTATNFIFDNVSQKLTFYQYDQKTFILRTHYNLFTDKPKDRNKPVGWYALDVNQDGEVVDDWLHFD</sequence>
<dbReference type="STRING" id="1492898.SY85_22915"/>
<reference evidence="1 2" key="2">
    <citation type="journal article" date="2016" name="Int. J. Syst. Evol. Microbiol.">
        <title>Flavisolibacter tropicus sp. nov., isolated from tropical soil.</title>
        <authorList>
            <person name="Lee J.J."/>
            <person name="Kang M.S."/>
            <person name="Kim G.S."/>
            <person name="Lee C.S."/>
            <person name="Lim S."/>
            <person name="Lee J."/>
            <person name="Roh S.H."/>
            <person name="Kang H."/>
            <person name="Ha J.M."/>
            <person name="Bae S."/>
            <person name="Jung H.Y."/>
            <person name="Kim M.K."/>
        </authorList>
    </citation>
    <scope>NUCLEOTIDE SEQUENCE [LARGE SCALE GENOMIC DNA]</scope>
    <source>
        <strain evidence="1 2">LCS9</strain>
    </source>
</reference>
<reference evidence="2" key="1">
    <citation type="submission" date="2015-01" db="EMBL/GenBank/DDBJ databases">
        <title>Flavisolibacter sp./LCS9/ whole genome sequencing.</title>
        <authorList>
            <person name="Kim M.K."/>
            <person name="Srinivasan S."/>
            <person name="Lee J.-J."/>
        </authorList>
    </citation>
    <scope>NUCLEOTIDE SEQUENCE [LARGE SCALE GENOMIC DNA]</scope>
    <source>
        <strain evidence="2">LCS9</strain>
    </source>
</reference>
<dbReference type="AlphaFoldDB" id="A0A172U0N0"/>
<dbReference type="KEGG" id="fla:SY85_22915"/>
<dbReference type="EMBL" id="CP011390">
    <property type="protein sequence ID" value="ANE52905.1"/>
    <property type="molecule type" value="Genomic_DNA"/>
</dbReference>
<evidence type="ECO:0000313" key="2">
    <source>
        <dbReference type="Proteomes" id="UP000077177"/>
    </source>
</evidence>
<organism evidence="1 2">
    <name type="scientific">Flavisolibacter tropicus</name>
    <dbReference type="NCBI Taxonomy" id="1492898"/>
    <lineage>
        <taxon>Bacteria</taxon>
        <taxon>Pseudomonadati</taxon>
        <taxon>Bacteroidota</taxon>
        <taxon>Chitinophagia</taxon>
        <taxon>Chitinophagales</taxon>
        <taxon>Chitinophagaceae</taxon>
        <taxon>Flavisolibacter</taxon>
    </lineage>
</organism>
<name>A0A172U0N0_9BACT</name>
<dbReference type="Proteomes" id="UP000077177">
    <property type="component" value="Chromosome"/>
</dbReference>